<keyword evidence="2" id="KW-1185">Reference proteome</keyword>
<evidence type="ECO:0008006" key="3">
    <source>
        <dbReference type="Google" id="ProtNLM"/>
    </source>
</evidence>
<reference evidence="1 2" key="1">
    <citation type="journal article" date="2014" name="BMC Genomics">
        <title>Comparative genome sequencing reveals chemotype-specific gene clusters in the toxigenic black mold Stachybotrys.</title>
        <authorList>
            <person name="Semeiks J."/>
            <person name="Borek D."/>
            <person name="Otwinowski Z."/>
            <person name="Grishin N.V."/>
        </authorList>
    </citation>
    <scope>NUCLEOTIDE SEQUENCE [LARGE SCALE GENOMIC DNA]</scope>
    <source>
        <strain evidence="2">CBS 109288 / IBT 7711</strain>
    </source>
</reference>
<evidence type="ECO:0000313" key="1">
    <source>
        <dbReference type="EMBL" id="KEY64916.1"/>
    </source>
</evidence>
<name>A0A084AHY7_STACB</name>
<organism evidence="1 2">
    <name type="scientific">Stachybotrys chartarum (strain CBS 109288 / IBT 7711)</name>
    <name type="common">Toxic black mold</name>
    <name type="synonym">Stilbospora chartarum</name>
    <dbReference type="NCBI Taxonomy" id="1280523"/>
    <lineage>
        <taxon>Eukaryota</taxon>
        <taxon>Fungi</taxon>
        <taxon>Dikarya</taxon>
        <taxon>Ascomycota</taxon>
        <taxon>Pezizomycotina</taxon>
        <taxon>Sordariomycetes</taxon>
        <taxon>Hypocreomycetidae</taxon>
        <taxon>Hypocreales</taxon>
        <taxon>Stachybotryaceae</taxon>
        <taxon>Stachybotrys</taxon>
    </lineage>
</organism>
<proteinExistence type="predicted"/>
<sequence length="358" mass="39780">MEVLGAVAASLQLGGFAIKGSLEALELLNDLKEIPDRFAKLLRHLDREVTSINSLLRTDSAIYNHLTDDQYIQLSSPATEARQAIDELRALLQPLVDTQQAGSKTFYNGRLRTLARSFKSLAMEKEIENKISSIERLNMSLLRQLQICGLETQSLVREIQKNQDVNGDLQKSCLLSISNVLVQTNKTLANIEAKVESSSASFANASQVAASQTEAITRIEASSERIEDNLRIRAVESRNQTIEDRAILLDDIRKLLEEAGAGKFRRDSHLAIMPASSLFELDTQKRIARSCGSTQNVPVDANGFPSHTCGTHLQTLLFFSQCVDKRTLEVAYKSRTCGTYKWCPQGVKSIPQLRSSIR</sequence>
<accession>A0A084AHY7</accession>
<protein>
    <recommendedName>
        <fullName evidence="3">Fungal N-terminal domain-containing protein</fullName>
    </recommendedName>
</protein>
<dbReference type="HOGENOM" id="CLU_774275_0_0_1"/>
<dbReference type="OrthoDB" id="5242853at2759"/>
<gene>
    <name evidence="1" type="ORF">S7711_03907</name>
</gene>
<dbReference type="EMBL" id="KL648721">
    <property type="protein sequence ID" value="KEY64916.1"/>
    <property type="molecule type" value="Genomic_DNA"/>
</dbReference>
<dbReference type="AlphaFoldDB" id="A0A084AHY7"/>
<evidence type="ECO:0000313" key="2">
    <source>
        <dbReference type="Proteomes" id="UP000028045"/>
    </source>
</evidence>
<dbReference type="Proteomes" id="UP000028045">
    <property type="component" value="Unassembled WGS sequence"/>
</dbReference>